<reference evidence="1" key="1">
    <citation type="submission" date="2011-04" db="EMBL/GenBank/DDBJ databases">
        <title>Evolution of plant cell wall degrading machinery underlies the functional diversity of forest fungi.</title>
        <authorList>
            <consortium name="US DOE Joint Genome Institute (JGI-PGF)"/>
            <person name="Eastwood D.C."/>
            <person name="Floudas D."/>
            <person name="Binder M."/>
            <person name="Majcherczyk A."/>
            <person name="Schneider P."/>
            <person name="Aerts A."/>
            <person name="Asiegbu F.O."/>
            <person name="Baker S.E."/>
            <person name="Barry K."/>
            <person name="Bendiksby M."/>
            <person name="Blumentritt M."/>
            <person name="Coutinho P.M."/>
            <person name="Cullen D."/>
            <person name="Cullen D."/>
            <person name="Gathman A."/>
            <person name="Goodell B."/>
            <person name="Henrissat B."/>
            <person name="Ihrmark K."/>
            <person name="Kauserud H."/>
            <person name="Kohler A."/>
            <person name="LaButti K."/>
            <person name="Lapidus A."/>
            <person name="Lavin J.L."/>
            <person name="Lee Y.-H."/>
            <person name="Lindquist E."/>
            <person name="Lilly W."/>
            <person name="Lucas S."/>
            <person name="Morin E."/>
            <person name="Murat C."/>
            <person name="Oguiza J.A."/>
            <person name="Park J."/>
            <person name="Pisabarro A.G."/>
            <person name="Riley R."/>
            <person name="Rosling A."/>
            <person name="Salamov A."/>
            <person name="Schmidt O."/>
            <person name="Schmutz J."/>
            <person name="Skrede I."/>
            <person name="Stenlid J."/>
            <person name="Wiebenga A."/>
            <person name="Xie X."/>
            <person name="Kues U."/>
            <person name="Hibbett D.S."/>
            <person name="Hoffmeister D."/>
            <person name="Hogberg N."/>
            <person name="Martin F."/>
            <person name="Grigoriev I.V."/>
            <person name="Watkinson S.C."/>
        </authorList>
    </citation>
    <scope>NUCLEOTIDE SEQUENCE</scope>
    <source>
        <strain evidence="1">S7.9</strain>
    </source>
</reference>
<sequence length="192" mass="21956">MRAQEQRQIEGIEEIQLLLRNVLQNQILDHLRQQVNKDIDDMIEQEIEEQVALQLEKHVPQALRTELADQKRRLAELQWALHNSESRRANAGLRSGDIQASLHTLYMSNGQISVLFPKDIATLLGLDGGTLKRLLRDYSIPDGMSDIREQNLNTFLQFIGVSYQVIWPTRKCEGEADVVVYPSRPTGSVRSI</sequence>
<gene>
    <name evidence="1" type="ORF">SERLADRAFT_463465</name>
</gene>
<protein>
    <submittedName>
        <fullName evidence="1">Uncharacterized protein</fullName>
    </submittedName>
</protein>
<dbReference type="KEGG" id="sla:SERLADRAFT_463465"/>
<dbReference type="OrthoDB" id="3235759at2759"/>
<accession>F8NSA8</accession>
<dbReference type="RefSeq" id="XP_007316590.1">
    <property type="nucleotide sequence ID" value="XM_007316528.1"/>
</dbReference>
<name>F8NSA8_SERL9</name>
<dbReference type="GeneID" id="18818561"/>
<dbReference type="HOGENOM" id="CLU_1327127_0_0_1"/>
<dbReference type="EMBL" id="GL945432">
    <property type="protein sequence ID" value="EGO26417.1"/>
    <property type="molecule type" value="Genomic_DNA"/>
</dbReference>
<dbReference type="Proteomes" id="UP000008064">
    <property type="component" value="Unassembled WGS sequence"/>
</dbReference>
<proteinExistence type="predicted"/>
<organism>
    <name type="scientific">Serpula lacrymans var. lacrymans (strain S7.9)</name>
    <name type="common">Dry rot fungus</name>
    <dbReference type="NCBI Taxonomy" id="578457"/>
    <lineage>
        <taxon>Eukaryota</taxon>
        <taxon>Fungi</taxon>
        <taxon>Dikarya</taxon>
        <taxon>Basidiomycota</taxon>
        <taxon>Agaricomycotina</taxon>
        <taxon>Agaricomycetes</taxon>
        <taxon>Agaricomycetidae</taxon>
        <taxon>Boletales</taxon>
        <taxon>Coniophorineae</taxon>
        <taxon>Serpulaceae</taxon>
        <taxon>Serpula</taxon>
    </lineage>
</organism>
<evidence type="ECO:0000313" key="1">
    <source>
        <dbReference type="EMBL" id="EGO26417.1"/>
    </source>
</evidence>
<dbReference type="AlphaFoldDB" id="F8NSA8"/>